<dbReference type="Pfam" id="PF12867">
    <property type="entry name" value="DinB_2"/>
    <property type="match status" value="1"/>
</dbReference>
<gene>
    <name evidence="2" type="ordered locus">Deima_3267</name>
</gene>
<dbReference type="HOGENOM" id="CLU_1537571_0_0_0"/>
<keyword evidence="3" id="KW-1185">Reference proteome</keyword>
<accession>E8U4M9</accession>
<dbReference type="RefSeq" id="WP_013558397.1">
    <property type="nucleotide sequence ID" value="NC_014958.1"/>
</dbReference>
<proteinExistence type="predicted"/>
<dbReference type="STRING" id="709986.Deima_3267"/>
<dbReference type="EMBL" id="CP002454">
    <property type="protein sequence ID" value="ADV68894.1"/>
    <property type="molecule type" value="Genomic_DNA"/>
</dbReference>
<reference evidence="3" key="2">
    <citation type="submission" date="2011-01" db="EMBL/GenBank/DDBJ databases">
        <title>The complete genome of Deinococcus maricopensis DSM 21211.</title>
        <authorList>
            <consortium name="US DOE Joint Genome Institute (JGI-PGF)"/>
            <person name="Lucas S."/>
            <person name="Copeland A."/>
            <person name="Lapidus A."/>
            <person name="Goodwin L."/>
            <person name="Pitluck S."/>
            <person name="Kyrpides N."/>
            <person name="Mavromatis K."/>
            <person name="Pagani I."/>
            <person name="Ivanova N."/>
            <person name="Ovchinnikova G."/>
            <person name="Zeytun A."/>
            <person name="Detter J.C."/>
            <person name="Han C."/>
            <person name="Land M."/>
            <person name="Hauser L."/>
            <person name="Markowitz V."/>
            <person name="Cheng J.-F."/>
            <person name="Hugenholtz P."/>
            <person name="Woyke T."/>
            <person name="Wu D."/>
            <person name="Pukall R."/>
            <person name="Gehrich-Schroeter G."/>
            <person name="Brambilla E."/>
            <person name="Klenk H.-P."/>
            <person name="Eisen J.A."/>
        </authorList>
    </citation>
    <scope>NUCLEOTIDE SEQUENCE [LARGE SCALE GENOMIC DNA]</scope>
    <source>
        <strain evidence="3">DSM 21211 / LMG 22137 / NRRL B-23946 / LB-34</strain>
    </source>
</reference>
<dbReference type="Proteomes" id="UP000008635">
    <property type="component" value="Chromosome"/>
</dbReference>
<organism evidence="2 3">
    <name type="scientific">Deinococcus maricopensis (strain DSM 21211 / LMG 22137 / NRRL B-23946 / LB-34)</name>
    <dbReference type="NCBI Taxonomy" id="709986"/>
    <lineage>
        <taxon>Bacteria</taxon>
        <taxon>Thermotogati</taxon>
        <taxon>Deinococcota</taxon>
        <taxon>Deinococci</taxon>
        <taxon>Deinococcales</taxon>
        <taxon>Deinococcaceae</taxon>
        <taxon>Deinococcus</taxon>
    </lineage>
</organism>
<dbReference type="InterPro" id="IPR024775">
    <property type="entry name" value="DinB-like"/>
</dbReference>
<feature type="domain" description="DinB-like" evidence="1">
    <location>
        <begin position="24"/>
        <end position="160"/>
    </location>
</feature>
<dbReference type="KEGG" id="dmr:Deima_3267"/>
<dbReference type="SUPFAM" id="SSF109854">
    <property type="entry name" value="DinB/YfiT-like putative metalloenzymes"/>
    <property type="match status" value="1"/>
</dbReference>
<dbReference type="eggNOG" id="COG2318">
    <property type="taxonomic scope" value="Bacteria"/>
</dbReference>
<dbReference type="InterPro" id="IPR034660">
    <property type="entry name" value="DinB/YfiT-like"/>
</dbReference>
<reference evidence="2 3" key="1">
    <citation type="journal article" date="2011" name="Stand. Genomic Sci.">
        <title>Complete genome sequence of Deinococcus maricopensis type strain (LB-34).</title>
        <authorList>
            <person name="Pukall R."/>
            <person name="Zeytun A."/>
            <person name="Lucas S."/>
            <person name="Lapidus A."/>
            <person name="Hammon N."/>
            <person name="Deshpande S."/>
            <person name="Nolan M."/>
            <person name="Cheng J.F."/>
            <person name="Pitluck S."/>
            <person name="Liolios K."/>
            <person name="Pagani I."/>
            <person name="Mikhailova N."/>
            <person name="Ivanova N."/>
            <person name="Mavromatis K."/>
            <person name="Pati A."/>
            <person name="Tapia R."/>
            <person name="Han C."/>
            <person name="Goodwin L."/>
            <person name="Chen A."/>
            <person name="Palaniappan K."/>
            <person name="Land M."/>
            <person name="Hauser L."/>
            <person name="Chang Y.J."/>
            <person name="Jeffries C.D."/>
            <person name="Brambilla E.M."/>
            <person name="Rohde M."/>
            <person name="Goker M."/>
            <person name="Detter J.C."/>
            <person name="Woyke T."/>
            <person name="Bristow J."/>
            <person name="Eisen J.A."/>
            <person name="Markowitz V."/>
            <person name="Hugenholtz P."/>
            <person name="Kyrpides N.C."/>
            <person name="Klenk H.P."/>
        </authorList>
    </citation>
    <scope>NUCLEOTIDE SEQUENCE [LARGE SCALE GENOMIC DNA]</scope>
    <source>
        <strain evidence="3">DSM 21211 / LMG 22137 / NRRL B-23946 / LB-34</strain>
    </source>
</reference>
<dbReference type="AlphaFoldDB" id="E8U4M9"/>
<evidence type="ECO:0000313" key="3">
    <source>
        <dbReference type="Proteomes" id="UP000008635"/>
    </source>
</evidence>
<evidence type="ECO:0000313" key="2">
    <source>
        <dbReference type="EMBL" id="ADV68894.1"/>
    </source>
</evidence>
<evidence type="ECO:0000259" key="1">
    <source>
        <dbReference type="Pfam" id="PF12867"/>
    </source>
</evidence>
<sequence>MRKHLLVSDDLHPEPDIARALWTLQEARQRTLDALTGDLDPDADAGPGVNTVGTLLYHIAAIELDWLYAEVREEDYPEAAAVWFPQDVRTTAGQLTPVQGEALDRALERLAWVRTQLMDTFRTMTLHDYRRVRTLPPYDVTPEFVLAHLALHEAQHQGQILLLRRLNGQPAPRR</sequence>
<name>E8U4M9_DEIML</name>
<dbReference type="Gene3D" id="1.20.120.450">
    <property type="entry name" value="dinb family like domain"/>
    <property type="match status" value="1"/>
</dbReference>
<protein>
    <recommendedName>
        <fullName evidence="1">DinB-like domain-containing protein</fullName>
    </recommendedName>
</protein>